<gene>
    <name evidence="4" type="ORF">CCE28_03935</name>
</gene>
<dbReference type="InterPro" id="IPR036380">
    <property type="entry name" value="Isochorismatase-like_sf"/>
</dbReference>
<sequence length="174" mass="20165">MNLQHSALIIIDVQKGFINENTKHIPGKITDLIEKVKFEHIIQTRFINKPDSPYVNILNWTGLLTREEISFPNGLKLNNSLIIDKYYYSACTKEFLDYIAKKKIKQFFLVGINTDICVLKTAVDLFELNYRSYVLTEYCGSTSGQKSHEAGLFILRRFIGDKQIITNSEKYFNI</sequence>
<evidence type="ECO:0000259" key="3">
    <source>
        <dbReference type="Pfam" id="PF00857"/>
    </source>
</evidence>
<reference evidence="4 5" key="1">
    <citation type="submission" date="2017-06" db="EMBL/GenBank/DDBJ databases">
        <title>Draft genome sequence of anaerobic fermentative bacterium Anaeromicrobium sediminis DY2726D isolated from West Pacific Ocean sediments.</title>
        <authorList>
            <person name="Zeng X."/>
        </authorList>
    </citation>
    <scope>NUCLEOTIDE SEQUENCE [LARGE SCALE GENOMIC DNA]</scope>
    <source>
        <strain evidence="4 5">DY2726D</strain>
    </source>
</reference>
<proteinExistence type="inferred from homology"/>
<accession>A0A267MP76</accession>
<dbReference type="AlphaFoldDB" id="A0A267MP76"/>
<keyword evidence="5" id="KW-1185">Reference proteome</keyword>
<dbReference type="PANTHER" id="PTHR43540">
    <property type="entry name" value="PEROXYUREIDOACRYLATE/UREIDOACRYLATE AMIDOHYDROLASE-RELATED"/>
    <property type="match status" value="1"/>
</dbReference>
<name>A0A267MP76_9FIRM</name>
<dbReference type="GO" id="GO:0016787">
    <property type="term" value="F:hydrolase activity"/>
    <property type="evidence" value="ECO:0007669"/>
    <property type="project" value="UniProtKB-KW"/>
</dbReference>
<dbReference type="PANTHER" id="PTHR43540:SF6">
    <property type="entry name" value="ISOCHORISMATASE-LIKE DOMAIN-CONTAINING PROTEIN"/>
    <property type="match status" value="1"/>
</dbReference>
<protein>
    <recommendedName>
        <fullName evidence="3">Isochorismatase-like domain-containing protein</fullName>
    </recommendedName>
</protein>
<evidence type="ECO:0000256" key="2">
    <source>
        <dbReference type="ARBA" id="ARBA00022801"/>
    </source>
</evidence>
<dbReference type="Gene3D" id="3.40.50.850">
    <property type="entry name" value="Isochorismatase-like"/>
    <property type="match status" value="1"/>
</dbReference>
<dbReference type="EMBL" id="NIBG01000002">
    <property type="protein sequence ID" value="PAB60698.1"/>
    <property type="molecule type" value="Genomic_DNA"/>
</dbReference>
<evidence type="ECO:0000256" key="1">
    <source>
        <dbReference type="ARBA" id="ARBA00006336"/>
    </source>
</evidence>
<evidence type="ECO:0000313" key="5">
    <source>
        <dbReference type="Proteomes" id="UP000216024"/>
    </source>
</evidence>
<keyword evidence="2" id="KW-0378">Hydrolase</keyword>
<comment type="similarity">
    <text evidence="1">Belongs to the isochorismatase family.</text>
</comment>
<feature type="domain" description="Isochorismatase-like" evidence="3">
    <location>
        <begin position="6"/>
        <end position="156"/>
    </location>
</feature>
<evidence type="ECO:0000313" key="4">
    <source>
        <dbReference type="EMBL" id="PAB60698.1"/>
    </source>
</evidence>
<dbReference type="Proteomes" id="UP000216024">
    <property type="component" value="Unassembled WGS sequence"/>
</dbReference>
<dbReference type="OrthoDB" id="9785724at2"/>
<dbReference type="Pfam" id="PF00857">
    <property type="entry name" value="Isochorismatase"/>
    <property type="match status" value="1"/>
</dbReference>
<organism evidence="4 5">
    <name type="scientific">Anaeromicrobium sediminis</name>
    <dbReference type="NCBI Taxonomy" id="1478221"/>
    <lineage>
        <taxon>Bacteria</taxon>
        <taxon>Bacillati</taxon>
        <taxon>Bacillota</taxon>
        <taxon>Clostridia</taxon>
        <taxon>Peptostreptococcales</taxon>
        <taxon>Thermotaleaceae</taxon>
        <taxon>Anaeromicrobium</taxon>
    </lineage>
</organism>
<dbReference type="InterPro" id="IPR000868">
    <property type="entry name" value="Isochorismatase-like_dom"/>
</dbReference>
<dbReference type="CDD" id="cd00431">
    <property type="entry name" value="cysteine_hydrolases"/>
    <property type="match status" value="1"/>
</dbReference>
<dbReference type="InterPro" id="IPR050272">
    <property type="entry name" value="Isochorismatase-like_hydrls"/>
</dbReference>
<dbReference type="RefSeq" id="WP_095131185.1">
    <property type="nucleotide sequence ID" value="NZ_NIBG01000002.1"/>
</dbReference>
<comment type="caution">
    <text evidence="4">The sequence shown here is derived from an EMBL/GenBank/DDBJ whole genome shotgun (WGS) entry which is preliminary data.</text>
</comment>
<dbReference type="SUPFAM" id="SSF52499">
    <property type="entry name" value="Isochorismatase-like hydrolases"/>
    <property type="match status" value="1"/>
</dbReference>